<accession>A0A5B2XJU0</accession>
<evidence type="ECO:0000313" key="3">
    <source>
        <dbReference type="Proteomes" id="UP000323454"/>
    </source>
</evidence>
<name>A0A5B2XJU0_9PSEU</name>
<keyword evidence="1" id="KW-0732">Signal</keyword>
<feature type="chain" id="PRO_5038377486" description="Secreted protein" evidence="1">
    <location>
        <begin position="35"/>
        <end position="77"/>
    </location>
</feature>
<proteinExistence type="predicted"/>
<gene>
    <name evidence="2" type="ORF">F0L68_10490</name>
</gene>
<dbReference type="AlphaFoldDB" id="A0A5B2XJU0"/>
<feature type="signal peptide" evidence="1">
    <location>
        <begin position="1"/>
        <end position="34"/>
    </location>
</feature>
<evidence type="ECO:0000313" key="2">
    <source>
        <dbReference type="EMBL" id="KAA2263239.1"/>
    </source>
</evidence>
<dbReference type="Proteomes" id="UP000323454">
    <property type="component" value="Unassembled WGS sequence"/>
</dbReference>
<evidence type="ECO:0008006" key="4">
    <source>
        <dbReference type="Google" id="ProtNLM"/>
    </source>
</evidence>
<dbReference type="OrthoDB" id="3700977at2"/>
<reference evidence="2 3" key="2">
    <citation type="submission" date="2019-09" db="EMBL/GenBank/DDBJ databases">
        <authorList>
            <person name="Jin C."/>
        </authorList>
    </citation>
    <scope>NUCLEOTIDE SEQUENCE [LARGE SCALE GENOMIC DNA]</scope>
    <source>
        <strain evidence="2 3">AN110305</strain>
    </source>
</reference>
<reference evidence="2 3" key="1">
    <citation type="submission" date="2019-09" db="EMBL/GenBank/DDBJ databases">
        <title>Goodfellowia gen. nov., a new genus of the Pseudonocardineae related to Actinoalloteichus, containing Goodfellowia coeruleoviolacea gen. nov., comb. nov. gen. nov., comb. nov.</title>
        <authorList>
            <person name="Labeda D."/>
        </authorList>
    </citation>
    <scope>NUCLEOTIDE SEQUENCE [LARGE SCALE GENOMIC DNA]</scope>
    <source>
        <strain evidence="2 3">AN110305</strain>
    </source>
</reference>
<organism evidence="2 3">
    <name type="scientific">Solihabitans fulvus</name>
    <dbReference type="NCBI Taxonomy" id="1892852"/>
    <lineage>
        <taxon>Bacteria</taxon>
        <taxon>Bacillati</taxon>
        <taxon>Actinomycetota</taxon>
        <taxon>Actinomycetes</taxon>
        <taxon>Pseudonocardiales</taxon>
        <taxon>Pseudonocardiaceae</taxon>
        <taxon>Solihabitans</taxon>
    </lineage>
</organism>
<dbReference type="RefSeq" id="WP_149849315.1">
    <property type="nucleotide sequence ID" value="NZ_VUOB01000018.1"/>
</dbReference>
<evidence type="ECO:0000256" key="1">
    <source>
        <dbReference type="SAM" id="SignalP"/>
    </source>
</evidence>
<protein>
    <recommendedName>
        <fullName evidence="4">Secreted protein</fullName>
    </recommendedName>
</protein>
<keyword evidence="3" id="KW-1185">Reference proteome</keyword>
<sequence length="77" mass="7644">MALVGRVAAVLPLIGALTTAAALTGAAVFTVAQAGCSDPGHYVKRDGVVELVGGCLDHRDLPPAPRKVEQAGGVLGP</sequence>
<dbReference type="EMBL" id="VUOB01000018">
    <property type="protein sequence ID" value="KAA2263239.1"/>
    <property type="molecule type" value="Genomic_DNA"/>
</dbReference>
<comment type="caution">
    <text evidence="2">The sequence shown here is derived from an EMBL/GenBank/DDBJ whole genome shotgun (WGS) entry which is preliminary data.</text>
</comment>